<name>I3D3W2_9ARCH</name>
<evidence type="ECO:0000259" key="1">
    <source>
        <dbReference type="Pfam" id="PF17283"/>
    </source>
</evidence>
<dbReference type="OrthoDB" id="189700at2157"/>
<feature type="domain" description="SprT-like zinc ribbon" evidence="1">
    <location>
        <begin position="10"/>
        <end position="42"/>
    </location>
</feature>
<evidence type="ECO:0000313" key="2">
    <source>
        <dbReference type="EMBL" id="EIJ66405.1"/>
    </source>
</evidence>
<comment type="caution">
    <text evidence="2">The sequence shown here is derived from an EMBL/GenBank/DDBJ whole genome shotgun (WGS) entry which is preliminary data.</text>
</comment>
<accession>I3D3W2</accession>
<dbReference type="Pfam" id="PF17283">
    <property type="entry name" value="Zn_ribbon_SprT"/>
    <property type="match status" value="1"/>
</dbReference>
<dbReference type="RefSeq" id="WP_008298216.1">
    <property type="nucleotide sequence ID" value="NZ_AEXL02000062.1"/>
</dbReference>
<dbReference type="EMBL" id="AEXL02000062">
    <property type="protein sequence ID" value="EIJ66405.1"/>
    <property type="molecule type" value="Genomic_DNA"/>
</dbReference>
<evidence type="ECO:0000313" key="3">
    <source>
        <dbReference type="Proteomes" id="UP000003423"/>
    </source>
</evidence>
<keyword evidence="3" id="KW-1185">Reference proteome</keyword>
<dbReference type="PATRIC" id="fig|859350.6.peg.591"/>
<sequence length="52" mass="5701">MIPKGDIPGVCVDCGEHIAYSKKSMQTHADLLKKHRCPKCGNFALKTLSTDL</sequence>
<dbReference type="Proteomes" id="UP000003423">
    <property type="component" value="Unassembled WGS sequence"/>
</dbReference>
<protein>
    <recommendedName>
        <fullName evidence="1">SprT-like zinc ribbon domain-containing protein</fullName>
    </recommendedName>
</protein>
<dbReference type="Gene3D" id="2.20.28.10">
    <property type="match status" value="1"/>
</dbReference>
<dbReference type="AlphaFoldDB" id="I3D3W2"/>
<organism evidence="2 3">
    <name type="scientific">Candidatus Nitrosopumilus salarius BD31</name>
    <dbReference type="NCBI Taxonomy" id="859350"/>
    <lineage>
        <taxon>Archaea</taxon>
        <taxon>Nitrososphaerota</taxon>
        <taxon>Nitrososphaeria</taxon>
        <taxon>Nitrosopumilales</taxon>
        <taxon>Nitrosopumilaceae</taxon>
        <taxon>Nitrosopumilus</taxon>
    </lineage>
</organism>
<proteinExistence type="predicted"/>
<dbReference type="InterPro" id="IPR035240">
    <property type="entry name" value="SprT_Zn_ribbon"/>
</dbReference>
<reference evidence="2 3" key="1">
    <citation type="journal article" date="2012" name="J. Bacteriol.">
        <title>Genome sequence of "Candidatus Nitrosopumilus salaria" BD31, an ammonia-oxidizing archaeon from the San Francisco Bay estuary.</title>
        <authorList>
            <person name="Mosier A.C."/>
            <person name="Allen E.E."/>
            <person name="Kim M."/>
            <person name="Ferriera S."/>
            <person name="Francis C.A."/>
        </authorList>
    </citation>
    <scope>NUCLEOTIDE SEQUENCE [LARGE SCALE GENOMIC DNA]</scope>
    <source>
        <strain evidence="2 3">BD31</strain>
    </source>
</reference>
<gene>
    <name evidence="2" type="ORF">BD31_I0963</name>
</gene>